<dbReference type="Proteomes" id="UP000823388">
    <property type="component" value="Chromosome 9K"/>
</dbReference>
<keyword evidence="5" id="KW-1185">Reference proteome</keyword>
<evidence type="ECO:0000313" key="4">
    <source>
        <dbReference type="EMBL" id="KAG2553739.1"/>
    </source>
</evidence>
<dbReference type="Pfam" id="PF08392">
    <property type="entry name" value="FAE1_CUT1_RppA"/>
    <property type="match status" value="1"/>
</dbReference>
<dbReference type="PANTHER" id="PTHR31561">
    <property type="entry name" value="3-KETOACYL-COA SYNTHASE"/>
    <property type="match status" value="1"/>
</dbReference>
<keyword evidence="1" id="KW-0012">Acyltransferase</keyword>
<dbReference type="GO" id="GO:0016020">
    <property type="term" value="C:membrane"/>
    <property type="evidence" value="ECO:0007669"/>
    <property type="project" value="InterPro"/>
</dbReference>
<gene>
    <name evidence="4" type="ORF">PVAP13_9KG618900</name>
</gene>
<name>A0A8T0NZB6_PANVG</name>
<proteinExistence type="predicted"/>
<feature type="transmembrane region" description="Helical" evidence="2">
    <location>
        <begin position="63"/>
        <end position="83"/>
    </location>
</feature>
<dbReference type="CDD" id="cd00831">
    <property type="entry name" value="CHS_like"/>
    <property type="match status" value="1"/>
</dbReference>
<evidence type="ECO:0000256" key="2">
    <source>
        <dbReference type="SAM" id="Phobius"/>
    </source>
</evidence>
<dbReference type="GO" id="GO:0016747">
    <property type="term" value="F:acyltransferase activity, transferring groups other than amino-acyl groups"/>
    <property type="evidence" value="ECO:0007669"/>
    <property type="project" value="InterPro"/>
</dbReference>
<dbReference type="InterPro" id="IPR013601">
    <property type="entry name" value="FAE1_typ3_polyketide_synth"/>
</dbReference>
<keyword evidence="2" id="KW-0812">Transmembrane</keyword>
<evidence type="ECO:0000313" key="5">
    <source>
        <dbReference type="Proteomes" id="UP000823388"/>
    </source>
</evidence>
<dbReference type="InterPro" id="IPR016039">
    <property type="entry name" value="Thiolase-like"/>
</dbReference>
<accession>A0A8T0NZB6</accession>
<keyword evidence="1" id="KW-0808">Transferase</keyword>
<evidence type="ECO:0000256" key="1">
    <source>
        <dbReference type="ARBA" id="ARBA00023315"/>
    </source>
</evidence>
<dbReference type="SUPFAM" id="SSF53901">
    <property type="entry name" value="Thiolase-like"/>
    <property type="match status" value="1"/>
</dbReference>
<dbReference type="AlphaFoldDB" id="A0A8T0NZB6"/>
<dbReference type="EMBL" id="CM029053">
    <property type="protein sequence ID" value="KAG2553739.1"/>
    <property type="molecule type" value="Genomic_DNA"/>
</dbReference>
<keyword evidence="2" id="KW-1133">Transmembrane helix</keyword>
<feature type="transmembrane region" description="Helical" evidence="2">
    <location>
        <begin position="20"/>
        <end position="42"/>
    </location>
</feature>
<comment type="caution">
    <text evidence="4">The sequence shown here is derived from an EMBL/GenBank/DDBJ whole genome shotgun (WGS) entry which is preliminary data.</text>
</comment>
<dbReference type="InterPro" id="IPR012392">
    <property type="entry name" value="3-ktacl-CoA_syn"/>
</dbReference>
<sequence length="377" mass="41975">MPAAGGVFSGSVNLKYVKLGYQYLVNHFLTLLLVPVIAATALELARLGPGELLSLWRSLELDLVHILCSAFLVVFVGTVYVMSRPRPVYLVDYACYKPPASCRAPFATFMEHTRLISDDDKSVRFQTRILERSGIGEETCLPPANHYIPPNPSMEAARAEAQLVIFSAIDDLVRRTGLKPKDIDILVVNCSLFSPTPSLSAMIINKYKLRSNIRSFNLSGMGCSAGLISIDLARDMLQVHPNSNALVVSTEIITPNFYQGSRRDMLLPNCLFRMGAAAILLSNRRREARRAKYRLVHVVRTHKGADDRAYRCVYQEEDEQGFSGISLSKELMAIAGDALKSNSAVWKCLRTIKTPTNGPWDDCIHRYPVDIPEVVKL</sequence>
<organism evidence="4 5">
    <name type="scientific">Panicum virgatum</name>
    <name type="common">Blackwell switchgrass</name>
    <dbReference type="NCBI Taxonomy" id="38727"/>
    <lineage>
        <taxon>Eukaryota</taxon>
        <taxon>Viridiplantae</taxon>
        <taxon>Streptophyta</taxon>
        <taxon>Embryophyta</taxon>
        <taxon>Tracheophyta</taxon>
        <taxon>Spermatophyta</taxon>
        <taxon>Magnoliopsida</taxon>
        <taxon>Liliopsida</taxon>
        <taxon>Poales</taxon>
        <taxon>Poaceae</taxon>
        <taxon>PACMAD clade</taxon>
        <taxon>Panicoideae</taxon>
        <taxon>Panicodae</taxon>
        <taxon>Paniceae</taxon>
        <taxon>Panicinae</taxon>
        <taxon>Panicum</taxon>
        <taxon>Panicum sect. Hiantes</taxon>
    </lineage>
</organism>
<keyword evidence="2" id="KW-0472">Membrane</keyword>
<reference evidence="4" key="1">
    <citation type="submission" date="2020-05" db="EMBL/GenBank/DDBJ databases">
        <title>WGS assembly of Panicum virgatum.</title>
        <authorList>
            <person name="Lovell J.T."/>
            <person name="Jenkins J."/>
            <person name="Shu S."/>
            <person name="Juenger T.E."/>
            <person name="Schmutz J."/>
        </authorList>
    </citation>
    <scope>NUCLEOTIDE SEQUENCE</scope>
    <source>
        <strain evidence="4">AP13</strain>
    </source>
</reference>
<feature type="domain" description="FAE" evidence="3">
    <location>
        <begin position="80"/>
        <end position="343"/>
    </location>
</feature>
<evidence type="ECO:0000259" key="3">
    <source>
        <dbReference type="Pfam" id="PF08392"/>
    </source>
</evidence>
<protein>
    <recommendedName>
        <fullName evidence="3">FAE domain-containing protein</fullName>
    </recommendedName>
</protein>
<dbReference type="Gene3D" id="3.40.47.10">
    <property type="match status" value="1"/>
</dbReference>
<dbReference type="GO" id="GO:0006633">
    <property type="term" value="P:fatty acid biosynthetic process"/>
    <property type="evidence" value="ECO:0007669"/>
    <property type="project" value="InterPro"/>
</dbReference>